<accession>A0A1S3FEV9</accession>
<dbReference type="PROSITE" id="PS50221">
    <property type="entry name" value="GAIN_B"/>
    <property type="match status" value="1"/>
</dbReference>
<evidence type="ECO:0000313" key="16">
    <source>
        <dbReference type="RefSeq" id="XP_012874579.1"/>
    </source>
</evidence>
<evidence type="ECO:0000256" key="10">
    <source>
        <dbReference type="SAM" id="Phobius"/>
    </source>
</evidence>
<dbReference type="FunFam" id="1.20.1070.10:FF:000058">
    <property type="entry name" value="Adhesion G protein-coupled receptor F5"/>
    <property type="match status" value="1"/>
</dbReference>
<dbReference type="GO" id="GO:0007189">
    <property type="term" value="P:adenylate cyclase-activating G protein-coupled receptor signaling pathway"/>
    <property type="evidence" value="ECO:0007669"/>
    <property type="project" value="TreeGrafter"/>
</dbReference>
<dbReference type="InParanoid" id="A0A1S3FEV9"/>
<dbReference type="Gene3D" id="3.30.70.960">
    <property type="entry name" value="SEA domain"/>
    <property type="match status" value="1"/>
</dbReference>
<dbReference type="GO" id="GO:0007166">
    <property type="term" value="P:cell surface receptor signaling pathway"/>
    <property type="evidence" value="ECO:0007669"/>
    <property type="project" value="InterPro"/>
</dbReference>
<keyword evidence="16" id="KW-0675">Receptor</keyword>
<evidence type="ECO:0000259" key="14">
    <source>
        <dbReference type="PROSITE" id="PS50261"/>
    </source>
</evidence>
<dbReference type="GO" id="GO:0004930">
    <property type="term" value="F:G protein-coupled receptor activity"/>
    <property type="evidence" value="ECO:0007669"/>
    <property type="project" value="InterPro"/>
</dbReference>
<feature type="domain" description="GAIN-B" evidence="13">
    <location>
        <begin position="436"/>
        <end position="577"/>
    </location>
</feature>
<keyword evidence="6 10" id="KW-1133">Transmembrane helix</keyword>
<keyword evidence="3" id="KW-1003">Cell membrane</keyword>
<feature type="domain" description="SEA" evidence="12">
    <location>
        <begin position="146"/>
        <end position="254"/>
    </location>
</feature>
<keyword evidence="8" id="KW-1015">Disulfide bond</keyword>
<name>A0A1S3FEV9_DIPOR</name>
<dbReference type="GO" id="GO:0006112">
    <property type="term" value="P:energy reserve metabolic process"/>
    <property type="evidence" value="ECO:0007669"/>
    <property type="project" value="TreeGrafter"/>
</dbReference>
<dbReference type="GO" id="GO:0045444">
    <property type="term" value="P:fat cell differentiation"/>
    <property type="evidence" value="ECO:0007669"/>
    <property type="project" value="TreeGrafter"/>
</dbReference>
<evidence type="ECO:0000256" key="2">
    <source>
        <dbReference type="ARBA" id="ARBA00007343"/>
    </source>
</evidence>
<dbReference type="PANTHER" id="PTHR45813:SF3">
    <property type="entry name" value="ADHESION G-PROTEIN COUPLED RECEPTOR F1"/>
    <property type="match status" value="1"/>
</dbReference>
<comment type="subcellular location">
    <subcellularLocation>
        <location evidence="1">Cell membrane</location>
        <topology evidence="1">Multi-pass membrane protein</topology>
    </subcellularLocation>
</comment>
<dbReference type="InterPro" id="IPR036364">
    <property type="entry name" value="SEA_dom_sf"/>
</dbReference>
<dbReference type="InterPro" id="IPR000832">
    <property type="entry name" value="GPCR_2_secretin-like"/>
</dbReference>
<dbReference type="OrthoDB" id="10040049at2759"/>
<dbReference type="PROSITE" id="PS50261">
    <property type="entry name" value="G_PROTEIN_RECEP_F2_4"/>
    <property type="match status" value="1"/>
</dbReference>
<dbReference type="InterPro" id="IPR000203">
    <property type="entry name" value="GPS"/>
</dbReference>
<dbReference type="InterPro" id="IPR008078">
    <property type="entry name" value="GPCR_2_Ig-hepta-like_rcpt"/>
</dbReference>
<feature type="transmembrane region" description="Helical" evidence="10">
    <location>
        <begin position="694"/>
        <end position="719"/>
    </location>
</feature>
<dbReference type="Gene3D" id="2.60.220.50">
    <property type="match status" value="1"/>
</dbReference>
<dbReference type="Pfam" id="PF01825">
    <property type="entry name" value="GPS"/>
    <property type="match status" value="1"/>
</dbReference>
<feature type="transmembrane region" description="Helical" evidence="10">
    <location>
        <begin position="784"/>
        <end position="804"/>
    </location>
</feature>
<evidence type="ECO:0000256" key="11">
    <source>
        <dbReference type="SAM" id="SignalP"/>
    </source>
</evidence>
<protein>
    <submittedName>
        <fullName evidence="16">Probable G-protein coupled receptor 110</fullName>
    </submittedName>
</protein>
<dbReference type="InterPro" id="IPR051587">
    <property type="entry name" value="Adhesion_GPCR"/>
</dbReference>
<dbReference type="STRING" id="10020.ENSDORP00000002406"/>
<keyword evidence="7 10" id="KW-0472">Membrane</keyword>
<dbReference type="GO" id="GO:0031410">
    <property type="term" value="C:cytoplasmic vesicle"/>
    <property type="evidence" value="ECO:0007669"/>
    <property type="project" value="TreeGrafter"/>
</dbReference>
<dbReference type="AlphaFoldDB" id="A0A1S3FEV9"/>
<feature type="transmembrane region" description="Helical" evidence="10">
    <location>
        <begin position="582"/>
        <end position="604"/>
    </location>
</feature>
<dbReference type="InterPro" id="IPR057244">
    <property type="entry name" value="GAIN_B"/>
</dbReference>
<evidence type="ECO:0000256" key="7">
    <source>
        <dbReference type="ARBA" id="ARBA00023136"/>
    </source>
</evidence>
<feature type="signal peptide" evidence="11">
    <location>
        <begin position="1"/>
        <end position="17"/>
    </location>
</feature>
<proteinExistence type="inferred from homology"/>
<dbReference type="Gene3D" id="1.25.40.610">
    <property type="match status" value="1"/>
</dbReference>
<dbReference type="Pfam" id="PF00002">
    <property type="entry name" value="7tm_2"/>
    <property type="match status" value="1"/>
</dbReference>
<feature type="chain" id="PRO_5010359964" evidence="11">
    <location>
        <begin position="18"/>
        <end position="908"/>
    </location>
</feature>
<evidence type="ECO:0000256" key="8">
    <source>
        <dbReference type="ARBA" id="ARBA00023157"/>
    </source>
</evidence>
<evidence type="ECO:0000256" key="6">
    <source>
        <dbReference type="ARBA" id="ARBA00022989"/>
    </source>
</evidence>
<reference evidence="16" key="1">
    <citation type="submission" date="2025-08" db="UniProtKB">
        <authorList>
            <consortium name="RefSeq"/>
        </authorList>
    </citation>
    <scope>IDENTIFICATION</scope>
    <source>
        <tissue evidence="16">Kidney</tissue>
    </source>
</reference>
<feature type="transmembrane region" description="Helical" evidence="10">
    <location>
        <begin position="816"/>
        <end position="838"/>
    </location>
</feature>
<dbReference type="Pfam" id="PF01390">
    <property type="entry name" value="SEA"/>
    <property type="match status" value="1"/>
</dbReference>
<feature type="transmembrane region" description="Helical" evidence="10">
    <location>
        <begin position="742"/>
        <end position="764"/>
    </location>
</feature>
<dbReference type="KEGG" id="dord:105987767"/>
<organism evidence="15 16">
    <name type="scientific">Dipodomys ordii</name>
    <name type="common">Ord's kangaroo rat</name>
    <dbReference type="NCBI Taxonomy" id="10020"/>
    <lineage>
        <taxon>Eukaryota</taxon>
        <taxon>Metazoa</taxon>
        <taxon>Chordata</taxon>
        <taxon>Craniata</taxon>
        <taxon>Vertebrata</taxon>
        <taxon>Euteleostomi</taxon>
        <taxon>Mammalia</taxon>
        <taxon>Eutheria</taxon>
        <taxon>Euarchontoglires</taxon>
        <taxon>Glires</taxon>
        <taxon>Rodentia</taxon>
        <taxon>Castorimorpha</taxon>
        <taxon>Heteromyidae</taxon>
        <taxon>Dipodomyinae</taxon>
        <taxon>Dipodomys</taxon>
    </lineage>
</organism>
<dbReference type="InterPro" id="IPR017981">
    <property type="entry name" value="GPCR_2-like_7TM"/>
</dbReference>
<dbReference type="PROSITE" id="PS50024">
    <property type="entry name" value="SEA"/>
    <property type="match status" value="1"/>
</dbReference>
<feature type="domain" description="G-protein coupled receptors family 2 profile 2" evidence="14">
    <location>
        <begin position="583"/>
        <end position="840"/>
    </location>
</feature>
<keyword evidence="9" id="KW-0325">Glycoprotein</keyword>
<dbReference type="RefSeq" id="XP_012874579.1">
    <property type="nucleotide sequence ID" value="XM_013019125.1"/>
</dbReference>
<dbReference type="InterPro" id="IPR000082">
    <property type="entry name" value="SEA_dom"/>
</dbReference>
<dbReference type="GO" id="GO:0007416">
    <property type="term" value="P:synapse assembly"/>
    <property type="evidence" value="ECO:0007669"/>
    <property type="project" value="TreeGrafter"/>
</dbReference>
<evidence type="ECO:0000259" key="12">
    <source>
        <dbReference type="PROSITE" id="PS50024"/>
    </source>
</evidence>
<dbReference type="GO" id="GO:0019216">
    <property type="term" value="P:regulation of lipid metabolic process"/>
    <property type="evidence" value="ECO:0007669"/>
    <property type="project" value="TreeGrafter"/>
</dbReference>
<dbReference type="PRINTS" id="PR00249">
    <property type="entry name" value="GPCRSECRETIN"/>
</dbReference>
<feature type="transmembrane region" description="Helical" evidence="10">
    <location>
        <begin position="625"/>
        <end position="651"/>
    </location>
</feature>
<evidence type="ECO:0000256" key="9">
    <source>
        <dbReference type="ARBA" id="ARBA00023180"/>
    </source>
</evidence>
<feature type="transmembrane region" description="Helical" evidence="10">
    <location>
        <begin position="657"/>
        <end position="682"/>
    </location>
</feature>
<evidence type="ECO:0000256" key="5">
    <source>
        <dbReference type="ARBA" id="ARBA00022729"/>
    </source>
</evidence>
<dbReference type="PANTHER" id="PTHR45813">
    <property type="entry name" value="IG-LIKE DOMAIN-CONTAINING PROTEIN"/>
    <property type="match status" value="1"/>
</dbReference>
<sequence>MRAGVLWLIPFFTLVDTQRGILGRNGGMKSNGAHGADKRKPAGGEYELLLQMTYRDSKEKRDLESFLKLLKSPSPCLHEPTKIIRVKATTYCSRQSRVLRCLCEDGYTWFPPSCLDPQHCRLRRTGPLPSCECPRNSLGHSVNFCERAKVWGTFKINKRFTEDLWNSSSTVYTNYKNRIESQLKEVYEGIPGFDSIHVTQFREGSIVVGYEVIGSRSTSELLSSLAQMADKAKASLGKLFPLEDGSFRIFGKAPCNSVFFGFGSEDDEYVLPCTSGYTGTVTARCLSAGWQVSRESCVLSQLKELQKNFSVIAGNATEEDISSLVQNLSVIIQKSPSTTAGNLASVVSILGNISSLSLANHLKVSNLTLKNIINIADHILNLASITNWTVLLQDDKQASSQLLETLENISILVPSTALPLSFSREFIDWKGIPMTPSRDPRGYSYQVQLMQPNASVPTTGHVLIRADQFQKSLPEAIISMASLTFGAILPITPKDVAQVNGPVLSTLIPNYSIHEIFLRFSKMKPHLQQPRCVFWDFGRLQWDSAGCHLVNETPEAVLCRCTHLTSFSILMSPYVPPGVTSALTWITHVGLGVSIASLILCLLLEALCWKQTRRNPTSFSRHVCLVNIALSLLAADVWFIVAATLDAALVFSSLCSAAVFFTHLFYLSLFFWMLALALLLAYRLALVFHHVAMSLMMAIGFGLGYGCPLLIAIVTIAAIPPGHGYQRTDVCWLNWSHRSKPLLAFVVPALMIVVVNSAVVLLVLRKLWRPAVGERLNRDDRATVIRMGKSLLILAPLLGLTWGFGVGTMVDSHNVVWHVLFALFNAFQGFFILCFGILSDSKLRQLLCNKLPPLSSWKQTSKQNTSDPSSKPKCLKPFHLLQNKGNYTLSHTGSSSTSITLTQFLSNE</sequence>
<evidence type="ECO:0000256" key="4">
    <source>
        <dbReference type="ARBA" id="ARBA00022692"/>
    </source>
</evidence>
<dbReference type="SMART" id="SM00303">
    <property type="entry name" value="GPS"/>
    <property type="match status" value="1"/>
</dbReference>
<dbReference type="GO" id="GO:0005886">
    <property type="term" value="C:plasma membrane"/>
    <property type="evidence" value="ECO:0007669"/>
    <property type="project" value="UniProtKB-SubCell"/>
</dbReference>
<evidence type="ECO:0000259" key="13">
    <source>
        <dbReference type="PROSITE" id="PS50221"/>
    </source>
</evidence>
<keyword evidence="15" id="KW-1185">Reference proteome</keyword>
<gene>
    <name evidence="16" type="primary">Adgrf1</name>
</gene>
<dbReference type="Gene3D" id="1.20.1070.10">
    <property type="entry name" value="Rhodopsin 7-helix transmembrane proteins"/>
    <property type="match status" value="1"/>
</dbReference>
<dbReference type="CTD" id="266977"/>
<comment type="similarity">
    <text evidence="2">Belongs to the G-protein coupled receptor 2 family. Adhesion G-protein coupled receptor (ADGR) subfamily.</text>
</comment>
<dbReference type="FunCoup" id="A0A1S3FEV9">
    <property type="interactions" value="152"/>
</dbReference>
<evidence type="ECO:0000313" key="15">
    <source>
        <dbReference type="Proteomes" id="UP000081671"/>
    </source>
</evidence>
<dbReference type="SUPFAM" id="SSF82671">
    <property type="entry name" value="SEA domain"/>
    <property type="match status" value="1"/>
</dbReference>
<dbReference type="InterPro" id="IPR046338">
    <property type="entry name" value="GAIN_dom_sf"/>
</dbReference>
<dbReference type="PRINTS" id="PR01695">
    <property type="entry name" value="IGHEPTARCPTR"/>
</dbReference>
<dbReference type="GO" id="GO:0031175">
    <property type="term" value="P:neuron projection development"/>
    <property type="evidence" value="ECO:0007669"/>
    <property type="project" value="TreeGrafter"/>
</dbReference>
<dbReference type="Proteomes" id="UP000081671">
    <property type="component" value="Unplaced"/>
</dbReference>
<evidence type="ECO:0000256" key="1">
    <source>
        <dbReference type="ARBA" id="ARBA00004651"/>
    </source>
</evidence>
<dbReference type="GeneID" id="105987767"/>
<keyword evidence="4 10" id="KW-0812">Transmembrane</keyword>
<keyword evidence="5 11" id="KW-0732">Signal</keyword>
<evidence type="ECO:0000256" key="3">
    <source>
        <dbReference type="ARBA" id="ARBA00022475"/>
    </source>
</evidence>